<sequence>MFNWITHLIDQFGYAGIALLMFLENVFPPIPSELIMPLAGFDAERGDLNIVLVILSGSAGSLAGATLWYFVGRFVGEDRLRRWAGRHGRLLTLSAKDVDHVNTWFDRHNEKAVFMGRLVPAVRTLISVPAGLFEMRLDRFLLFSSLGTALWTALLAMAGYLLGEQYKAVQGYLNPVSDVIGAAILLYYLYRVVTWKPH</sequence>
<reference evidence="8 9" key="1">
    <citation type="submission" date="2014-10" db="EMBL/GenBank/DDBJ databases">
        <title>Genome sequence of Novosphingobium malaysiense MUSC 273(T).</title>
        <authorList>
            <person name="Lee L.-H."/>
        </authorList>
    </citation>
    <scope>NUCLEOTIDE SEQUENCE [LARGE SCALE GENOMIC DNA]</scope>
    <source>
        <strain evidence="8 9">MUSC 273</strain>
    </source>
</reference>
<evidence type="ECO:0000256" key="5">
    <source>
        <dbReference type="ARBA" id="ARBA00023136"/>
    </source>
</evidence>
<evidence type="ECO:0000256" key="2">
    <source>
        <dbReference type="ARBA" id="ARBA00022475"/>
    </source>
</evidence>
<dbReference type="PANTHER" id="PTHR42709">
    <property type="entry name" value="ALKALINE PHOSPHATASE LIKE PROTEIN"/>
    <property type="match status" value="1"/>
</dbReference>
<protein>
    <submittedName>
        <fullName evidence="8">Alkaline phosphatase</fullName>
    </submittedName>
</protein>
<keyword evidence="2" id="KW-1003">Cell membrane</keyword>
<dbReference type="OrthoDB" id="9813426at2"/>
<dbReference type="STRING" id="1348853.LK12_04650"/>
<evidence type="ECO:0000259" key="7">
    <source>
        <dbReference type="Pfam" id="PF09335"/>
    </source>
</evidence>
<evidence type="ECO:0000256" key="3">
    <source>
        <dbReference type="ARBA" id="ARBA00022692"/>
    </source>
</evidence>
<evidence type="ECO:0000256" key="1">
    <source>
        <dbReference type="ARBA" id="ARBA00004651"/>
    </source>
</evidence>
<evidence type="ECO:0000256" key="6">
    <source>
        <dbReference type="SAM" id="Phobius"/>
    </source>
</evidence>
<name>A0A0B1ZWE1_9SPHN</name>
<proteinExistence type="predicted"/>
<organism evidence="8 9">
    <name type="scientific">Novosphingobium malaysiense</name>
    <dbReference type="NCBI Taxonomy" id="1348853"/>
    <lineage>
        <taxon>Bacteria</taxon>
        <taxon>Pseudomonadati</taxon>
        <taxon>Pseudomonadota</taxon>
        <taxon>Alphaproteobacteria</taxon>
        <taxon>Sphingomonadales</taxon>
        <taxon>Sphingomonadaceae</taxon>
        <taxon>Novosphingobium</taxon>
    </lineage>
</organism>
<dbReference type="PANTHER" id="PTHR42709:SF6">
    <property type="entry name" value="UNDECAPRENYL PHOSPHATE TRANSPORTER A"/>
    <property type="match status" value="1"/>
</dbReference>
<gene>
    <name evidence="8" type="ORF">LK12_04650</name>
</gene>
<comment type="subcellular location">
    <subcellularLocation>
        <location evidence="1">Cell membrane</location>
        <topology evidence="1">Multi-pass membrane protein</topology>
    </subcellularLocation>
</comment>
<evidence type="ECO:0000256" key="4">
    <source>
        <dbReference type="ARBA" id="ARBA00022989"/>
    </source>
</evidence>
<dbReference type="InterPro" id="IPR032816">
    <property type="entry name" value="VTT_dom"/>
</dbReference>
<keyword evidence="5 6" id="KW-0472">Membrane</keyword>
<feature type="transmembrane region" description="Helical" evidence="6">
    <location>
        <begin position="12"/>
        <end position="30"/>
    </location>
</feature>
<dbReference type="AlphaFoldDB" id="A0A0B1ZWE1"/>
<accession>A0A0B1ZWE1</accession>
<dbReference type="EMBL" id="JTDI01000001">
    <property type="protein sequence ID" value="KHK93734.1"/>
    <property type="molecule type" value="Genomic_DNA"/>
</dbReference>
<dbReference type="RefSeq" id="WP_039280380.1">
    <property type="nucleotide sequence ID" value="NZ_JTDI01000001.1"/>
</dbReference>
<feature type="transmembrane region" description="Helical" evidence="6">
    <location>
        <begin position="50"/>
        <end position="71"/>
    </location>
</feature>
<dbReference type="InterPro" id="IPR051311">
    <property type="entry name" value="DedA_domain"/>
</dbReference>
<keyword evidence="4 6" id="KW-1133">Transmembrane helix</keyword>
<dbReference type="GO" id="GO:0005886">
    <property type="term" value="C:plasma membrane"/>
    <property type="evidence" value="ECO:0007669"/>
    <property type="project" value="UniProtKB-SubCell"/>
</dbReference>
<feature type="transmembrane region" description="Helical" evidence="6">
    <location>
        <begin position="172"/>
        <end position="190"/>
    </location>
</feature>
<feature type="transmembrane region" description="Helical" evidence="6">
    <location>
        <begin position="140"/>
        <end position="160"/>
    </location>
</feature>
<feature type="domain" description="VTT" evidence="7">
    <location>
        <begin position="30"/>
        <end position="160"/>
    </location>
</feature>
<keyword evidence="3 6" id="KW-0812">Transmembrane</keyword>
<evidence type="ECO:0000313" key="9">
    <source>
        <dbReference type="Proteomes" id="UP000031057"/>
    </source>
</evidence>
<comment type="caution">
    <text evidence="8">The sequence shown here is derived from an EMBL/GenBank/DDBJ whole genome shotgun (WGS) entry which is preliminary data.</text>
</comment>
<evidence type="ECO:0000313" key="8">
    <source>
        <dbReference type="EMBL" id="KHK93734.1"/>
    </source>
</evidence>
<keyword evidence="9" id="KW-1185">Reference proteome</keyword>
<dbReference type="Pfam" id="PF09335">
    <property type="entry name" value="VTT_dom"/>
    <property type="match status" value="1"/>
</dbReference>
<dbReference type="Proteomes" id="UP000031057">
    <property type="component" value="Unassembled WGS sequence"/>
</dbReference>